<dbReference type="GO" id="GO:0003871">
    <property type="term" value="F:5-methyltetrahydropteroyltriglutamate-homocysteine S-methyltransferase activity"/>
    <property type="evidence" value="ECO:0007669"/>
    <property type="project" value="InterPro"/>
</dbReference>
<gene>
    <name evidence="2" type="ORF">MUN33_01135</name>
</gene>
<keyword evidence="3" id="KW-1185">Reference proteome</keyword>
<dbReference type="InterPro" id="IPR038071">
    <property type="entry name" value="UROD/MetE-like_sf"/>
</dbReference>
<dbReference type="AlphaFoldDB" id="A0A9X2B0V6"/>
<sequence length="405" mass="44277">MVPMTHIRTTHVGSLPRTPELLAANHRRSTGDISQEEFLGILQDGVDKVVRRQVDLGLDIINEGEYGHVTSGAVDYGAWWNYIFSRLSGLTMTDTDRWANAEKVRSTPGNIRLTSFPDRRDRAAFAAAYDDPESGIFTGRAKVGNPKFTGEIGYIGAEQVDADVRLLTHALSAADKTAADGFIAAISPGSAARLTDEYYGDDTALVNACADALHHEYKAITDAGLTVQIDAPDLAEAWDQINPEPSVADYQAWIRIRIDAINRALAGLPKEQTRLHICWGSWHGPHTTDIPLADIVDEILRAEVGGFSFEGASPRHAHEWRVWQDHPLPENTLIYPGVVCHSTNVVEHPRTVADRILTFAEVVGPDRVVASTDCGLGGRLHEQIAWAKLESLVEGARLASKDLLG</sequence>
<dbReference type="Gene3D" id="3.20.20.210">
    <property type="match status" value="1"/>
</dbReference>
<name>A0A9X2B0V6_9CORY</name>
<protein>
    <submittedName>
        <fullName evidence="2">Cobalamin-independent methionine synthase II family protein</fullName>
    </submittedName>
</protein>
<reference evidence="2" key="1">
    <citation type="submission" date="2022-04" db="EMBL/GenBank/DDBJ databases">
        <title>Corynebacterium kalidii LD5P10.</title>
        <authorList>
            <person name="Sun J.Q."/>
        </authorList>
    </citation>
    <scope>NUCLEOTIDE SEQUENCE</scope>
    <source>
        <strain evidence="2">LD5P10</strain>
    </source>
</reference>
<proteinExistence type="predicted"/>
<dbReference type="InterPro" id="IPR002629">
    <property type="entry name" value="Met_Synth_C/arc"/>
</dbReference>
<feature type="domain" description="Cobalamin-independent methionine synthase MetE C-terminal/archaeal" evidence="1">
    <location>
        <begin position="8"/>
        <end position="66"/>
    </location>
</feature>
<dbReference type="GO" id="GO:0008270">
    <property type="term" value="F:zinc ion binding"/>
    <property type="evidence" value="ECO:0007669"/>
    <property type="project" value="InterPro"/>
</dbReference>
<dbReference type="CDD" id="cd03311">
    <property type="entry name" value="CIMS_C_terminal_like"/>
    <property type="match status" value="1"/>
</dbReference>
<feature type="domain" description="Cobalamin-independent methionine synthase MetE C-terminal/archaeal" evidence="1">
    <location>
        <begin position="203"/>
        <end position="396"/>
    </location>
</feature>
<evidence type="ECO:0000259" key="1">
    <source>
        <dbReference type="Pfam" id="PF01717"/>
    </source>
</evidence>
<dbReference type="GO" id="GO:0009086">
    <property type="term" value="P:methionine biosynthetic process"/>
    <property type="evidence" value="ECO:0007669"/>
    <property type="project" value="InterPro"/>
</dbReference>
<comment type="caution">
    <text evidence="2">The sequence shown here is derived from an EMBL/GenBank/DDBJ whole genome shotgun (WGS) entry which is preliminary data.</text>
</comment>
<evidence type="ECO:0000313" key="2">
    <source>
        <dbReference type="EMBL" id="MCJ7857324.1"/>
    </source>
</evidence>
<dbReference type="Pfam" id="PF01717">
    <property type="entry name" value="Meth_synt_2"/>
    <property type="match status" value="2"/>
</dbReference>
<dbReference type="PANTHER" id="PTHR43844">
    <property type="entry name" value="METHIONINE SYNTHASE"/>
    <property type="match status" value="1"/>
</dbReference>
<evidence type="ECO:0000313" key="3">
    <source>
        <dbReference type="Proteomes" id="UP001139207"/>
    </source>
</evidence>
<dbReference type="SUPFAM" id="SSF51726">
    <property type="entry name" value="UROD/MetE-like"/>
    <property type="match status" value="1"/>
</dbReference>
<dbReference type="PANTHER" id="PTHR43844:SF2">
    <property type="entry name" value="SYNTHASE, VITAMIN-B12 INDEPENDENT, PUTATIVE (AFU_ORTHOLOGUE AFUA_3G12060)-RELATED"/>
    <property type="match status" value="1"/>
</dbReference>
<dbReference type="EMBL" id="JALIEA010000007">
    <property type="protein sequence ID" value="MCJ7857324.1"/>
    <property type="molecule type" value="Genomic_DNA"/>
</dbReference>
<dbReference type="Proteomes" id="UP001139207">
    <property type="component" value="Unassembled WGS sequence"/>
</dbReference>
<accession>A0A9X2B0V6</accession>
<organism evidence="2 3">
    <name type="scientific">Corynebacterium kalidii</name>
    <dbReference type="NCBI Taxonomy" id="2931982"/>
    <lineage>
        <taxon>Bacteria</taxon>
        <taxon>Bacillati</taxon>
        <taxon>Actinomycetota</taxon>
        <taxon>Actinomycetes</taxon>
        <taxon>Mycobacteriales</taxon>
        <taxon>Corynebacteriaceae</taxon>
        <taxon>Corynebacterium</taxon>
    </lineage>
</organism>